<feature type="region of interest" description="Disordered" evidence="1">
    <location>
        <begin position="39"/>
        <end position="58"/>
    </location>
</feature>
<reference evidence="2" key="1">
    <citation type="submission" date="2020-12" db="EMBL/GenBank/DDBJ databases">
        <title>WGS assembly of Carya illinoinensis cv. Pawnee.</title>
        <authorList>
            <person name="Platts A."/>
            <person name="Shu S."/>
            <person name="Wright S."/>
            <person name="Barry K."/>
            <person name="Edger P."/>
            <person name="Pires J.C."/>
            <person name="Schmutz J."/>
        </authorList>
    </citation>
    <scope>NUCLEOTIDE SEQUENCE</scope>
    <source>
        <tissue evidence="2">Leaf</tissue>
    </source>
</reference>
<organism evidence="2 3">
    <name type="scientific">Carya illinoinensis</name>
    <name type="common">Pecan</name>
    <dbReference type="NCBI Taxonomy" id="32201"/>
    <lineage>
        <taxon>Eukaryota</taxon>
        <taxon>Viridiplantae</taxon>
        <taxon>Streptophyta</taxon>
        <taxon>Embryophyta</taxon>
        <taxon>Tracheophyta</taxon>
        <taxon>Spermatophyta</taxon>
        <taxon>Magnoliopsida</taxon>
        <taxon>eudicotyledons</taxon>
        <taxon>Gunneridae</taxon>
        <taxon>Pentapetalae</taxon>
        <taxon>rosids</taxon>
        <taxon>fabids</taxon>
        <taxon>Fagales</taxon>
        <taxon>Juglandaceae</taxon>
        <taxon>Carya</taxon>
    </lineage>
</organism>
<dbReference type="EMBL" id="CM031818">
    <property type="protein sequence ID" value="KAG6639361.1"/>
    <property type="molecule type" value="Genomic_DNA"/>
</dbReference>
<evidence type="ECO:0000313" key="3">
    <source>
        <dbReference type="Proteomes" id="UP000811609"/>
    </source>
</evidence>
<comment type="caution">
    <text evidence="2">The sequence shown here is derived from an EMBL/GenBank/DDBJ whole genome shotgun (WGS) entry which is preliminary data.</text>
</comment>
<evidence type="ECO:0000256" key="1">
    <source>
        <dbReference type="SAM" id="MobiDB-lite"/>
    </source>
</evidence>
<accession>A0A8T1PCH8</accession>
<proteinExistence type="predicted"/>
<gene>
    <name evidence="2" type="ORF">CIPAW_10G094500</name>
</gene>
<name>A0A8T1PCH8_CARIL</name>
<dbReference type="AlphaFoldDB" id="A0A8T1PCH8"/>
<dbReference type="Proteomes" id="UP000811609">
    <property type="component" value="Chromosome 10"/>
</dbReference>
<evidence type="ECO:0000313" key="2">
    <source>
        <dbReference type="EMBL" id="KAG6639361.1"/>
    </source>
</evidence>
<keyword evidence="3" id="KW-1185">Reference proteome</keyword>
<sequence length="118" mass="14012">MEPNQLVRRGKMREILYASCLISTKLFFIQTIYKHLQCRTPPTPKQKGGGEEEEETLRSQRRTVEVLSLIFYLPGLCKRINPNPCTRYSQQNLNKTKYSFHWEKFFRISKPLIRHALP</sequence>
<protein>
    <submittedName>
        <fullName evidence="2">Uncharacterized protein</fullName>
    </submittedName>
</protein>